<dbReference type="AlphaFoldDB" id="A0A0F9TD10"/>
<gene>
    <name evidence="1" type="ORF">LCGC14_0364350</name>
</gene>
<evidence type="ECO:0000313" key="1">
    <source>
        <dbReference type="EMBL" id="KKN77094.1"/>
    </source>
</evidence>
<reference evidence="1" key="1">
    <citation type="journal article" date="2015" name="Nature">
        <title>Complex archaea that bridge the gap between prokaryotes and eukaryotes.</title>
        <authorList>
            <person name="Spang A."/>
            <person name="Saw J.H."/>
            <person name="Jorgensen S.L."/>
            <person name="Zaremba-Niedzwiedzka K."/>
            <person name="Martijn J."/>
            <person name="Lind A.E."/>
            <person name="van Eijk R."/>
            <person name="Schleper C."/>
            <person name="Guy L."/>
            <person name="Ettema T.J."/>
        </authorList>
    </citation>
    <scope>NUCLEOTIDE SEQUENCE</scope>
</reference>
<sequence length="88" mass="10273">MVMCSIKDYPLRAYMQGELKVARQRLQDHMPGCYISSCLRHGTIRCSHGIEWSTFILLWPDLDWKLVGGLHDRMVESTDTEADTWTRD</sequence>
<protein>
    <submittedName>
        <fullName evidence="1">Uncharacterized protein</fullName>
    </submittedName>
</protein>
<organism evidence="1">
    <name type="scientific">marine sediment metagenome</name>
    <dbReference type="NCBI Taxonomy" id="412755"/>
    <lineage>
        <taxon>unclassified sequences</taxon>
        <taxon>metagenomes</taxon>
        <taxon>ecological metagenomes</taxon>
    </lineage>
</organism>
<name>A0A0F9TD10_9ZZZZ</name>
<accession>A0A0F9TD10</accession>
<dbReference type="EMBL" id="LAZR01000285">
    <property type="protein sequence ID" value="KKN77094.1"/>
    <property type="molecule type" value="Genomic_DNA"/>
</dbReference>
<proteinExistence type="predicted"/>
<comment type="caution">
    <text evidence="1">The sequence shown here is derived from an EMBL/GenBank/DDBJ whole genome shotgun (WGS) entry which is preliminary data.</text>
</comment>